<dbReference type="Proteomes" id="UP000003879">
    <property type="component" value="Unassembled WGS sequence"/>
</dbReference>
<name>A0A0E2APE2_BACFG</name>
<gene>
    <name evidence="1" type="ORF">HMPREF1056_02102</name>
</gene>
<dbReference type="AlphaFoldDB" id="A0A0E2APE2"/>
<evidence type="ECO:0000313" key="2">
    <source>
        <dbReference type="Proteomes" id="UP000003879"/>
    </source>
</evidence>
<dbReference type="EMBL" id="AGXN01000012">
    <property type="protein sequence ID" value="EIY96214.1"/>
    <property type="molecule type" value="Genomic_DNA"/>
</dbReference>
<organism evidence="1 2">
    <name type="scientific">Bacteroides fragilis CL07T12C05</name>
    <dbReference type="NCBI Taxonomy" id="997883"/>
    <lineage>
        <taxon>Bacteria</taxon>
        <taxon>Pseudomonadati</taxon>
        <taxon>Bacteroidota</taxon>
        <taxon>Bacteroidia</taxon>
        <taxon>Bacteroidales</taxon>
        <taxon>Bacteroidaceae</taxon>
        <taxon>Bacteroides</taxon>
    </lineage>
</organism>
<proteinExistence type="predicted"/>
<protein>
    <recommendedName>
        <fullName evidence="3">Phage head morphogenesis domain-containing protein</fullName>
    </recommendedName>
</protein>
<sequence>MRVPTDKEIEEAKEYLRQRLDAELSMRTNLQIVMIEAAKQIIDISYRYKISPELFRFSANRQLQEEVDAIILSLLEIIEDYTYTLAVATHEDNKDAIITCITRESYGKTFTQRAREYVDRFSKEVETAIAAGLLLNLSKDKLLSSIRQSVKTPLLNEHVQRAISKGYPIISRLGVQESFGVGRTVSSWTALSDLTEYAVAEGWMKHWELQAKACGAVGFFVMRGSSYPCNICDDEVGFHVEWDKLPPYHGHCKCFAVPVSAI</sequence>
<dbReference type="HOGENOM" id="CLU_1060311_0_0_10"/>
<dbReference type="PATRIC" id="fig|997883.3.peg.2199"/>
<reference evidence="1 2" key="1">
    <citation type="submission" date="2012-02" db="EMBL/GenBank/DDBJ databases">
        <title>The Genome Sequence of Bacteroides fragilis CL07T12C05.</title>
        <authorList>
            <consortium name="The Broad Institute Genome Sequencing Platform"/>
            <person name="Earl A."/>
            <person name="Ward D."/>
            <person name="Feldgarden M."/>
            <person name="Gevers D."/>
            <person name="Zitomersky N.L."/>
            <person name="Coyne M.J."/>
            <person name="Comstock L.E."/>
            <person name="Young S.K."/>
            <person name="Zeng Q."/>
            <person name="Gargeya S."/>
            <person name="Fitzgerald M."/>
            <person name="Haas B."/>
            <person name="Abouelleil A."/>
            <person name="Alvarado L."/>
            <person name="Arachchi H.M."/>
            <person name="Berlin A."/>
            <person name="Chapman S.B."/>
            <person name="Gearin G."/>
            <person name="Goldberg J."/>
            <person name="Griggs A."/>
            <person name="Gujja S."/>
            <person name="Hansen M."/>
            <person name="Heiman D."/>
            <person name="Howarth C."/>
            <person name="Larimer J."/>
            <person name="Lui A."/>
            <person name="MacDonald P.J.P."/>
            <person name="McCowen C."/>
            <person name="Montmayeur A."/>
            <person name="Murphy C."/>
            <person name="Neiman D."/>
            <person name="Pearson M."/>
            <person name="Priest M."/>
            <person name="Roberts A."/>
            <person name="Saif S."/>
            <person name="Shea T."/>
            <person name="Sisk P."/>
            <person name="Stolte C."/>
            <person name="Sykes S."/>
            <person name="Wortman J."/>
            <person name="Nusbaum C."/>
            <person name="Birren B."/>
        </authorList>
    </citation>
    <scope>NUCLEOTIDE SEQUENCE [LARGE SCALE GENOMIC DNA]</scope>
    <source>
        <strain evidence="1 2">CL07T12C05</strain>
    </source>
</reference>
<accession>A0A0E2APE2</accession>
<dbReference type="RefSeq" id="WP_005794430.1">
    <property type="nucleotide sequence ID" value="NZ_JH724215.1"/>
</dbReference>
<evidence type="ECO:0000313" key="1">
    <source>
        <dbReference type="EMBL" id="EIY96214.1"/>
    </source>
</evidence>
<comment type="caution">
    <text evidence="1">The sequence shown here is derived from an EMBL/GenBank/DDBJ whole genome shotgun (WGS) entry which is preliminary data.</text>
</comment>
<evidence type="ECO:0008006" key="3">
    <source>
        <dbReference type="Google" id="ProtNLM"/>
    </source>
</evidence>